<keyword evidence="4 7" id="KW-0808">Transferase</keyword>
<feature type="site" description="Positions MEP for the nucleophilic attack" evidence="7">
    <location>
        <position position="147"/>
    </location>
</feature>
<dbReference type="HAMAP" id="MF_00108">
    <property type="entry name" value="IspD"/>
    <property type="match status" value="1"/>
</dbReference>
<protein>
    <recommendedName>
        <fullName evidence="7">2-C-methyl-D-erythritol 4-phosphate cytidylyltransferase</fullName>
        <ecNumber evidence="7">2.7.7.60</ecNumber>
    </recommendedName>
    <alternativeName>
        <fullName evidence="7">4-diphosphocytidyl-2C-methyl-D-erythritol synthase</fullName>
    </alternativeName>
    <alternativeName>
        <fullName evidence="7">MEP cytidylyltransferase</fullName>
        <shortName evidence="7">MCT</shortName>
    </alternativeName>
</protein>
<dbReference type="Pfam" id="PF01128">
    <property type="entry name" value="IspD"/>
    <property type="match status" value="1"/>
</dbReference>
<accession>A0A1I5X818</accession>
<dbReference type="NCBIfam" id="TIGR00453">
    <property type="entry name" value="ispD"/>
    <property type="match status" value="1"/>
</dbReference>
<comment type="similarity">
    <text evidence="3 7">Belongs to the IspD/TarI cytidylyltransferase family. IspD subfamily.</text>
</comment>
<dbReference type="Proteomes" id="UP000243106">
    <property type="component" value="Unassembled WGS sequence"/>
</dbReference>
<feature type="site" description="Positions MEP for the nucleophilic attack" evidence="7">
    <location>
        <position position="200"/>
    </location>
</feature>
<evidence type="ECO:0000313" key="9">
    <source>
        <dbReference type="Proteomes" id="UP000243106"/>
    </source>
</evidence>
<dbReference type="PANTHER" id="PTHR32125">
    <property type="entry name" value="2-C-METHYL-D-ERYTHRITOL 4-PHOSPHATE CYTIDYLYLTRANSFERASE, CHLOROPLASTIC"/>
    <property type="match status" value="1"/>
</dbReference>
<dbReference type="GO" id="GO:0050518">
    <property type="term" value="F:2-C-methyl-D-erythritol 4-phosphate cytidylyltransferase activity"/>
    <property type="evidence" value="ECO:0007669"/>
    <property type="project" value="UniProtKB-UniRule"/>
</dbReference>
<dbReference type="EMBL" id="FOXV01000003">
    <property type="protein sequence ID" value="SFQ28129.1"/>
    <property type="molecule type" value="Genomic_DNA"/>
</dbReference>
<reference evidence="9" key="1">
    <citation type="submission" date="2016-10" db="EMBL/GenBank/DDBJ databases">
        <authorList>
            <person name="Varghese N."/>
            <person name="Submissions S."/>
        </authorList>
    </citation>
    <scope>NUCLEOTIDE SEQUENCE [LARGE SCALE GENOMIC DNA]</scope>
    <source>
        <strain evidence="9">JCM 10271</strain>
    </source>
</reference>
<comment type="function">
    <text evidence="7">Catalyzes the formation of 4-diphosphocytidyl-2-C-methyl-D-erythritol from CTP and 2-C-methyl-D-erythritol 4-phosphate (MEP).</text>
</comment>
<keyword evidence="6 7" id="KW-0414">Isoprene biosynthesis</keyword>
<evidence type="ECO:0000256" key="7">
    <source>
        <dbReference type="HAMAP-Rule" id="MF_00108"/>
    </source>
</evidence>
<dbReference type="InterPro" id="IPR018294">
    <property type="entry name" value="ISPD_synthase_CS"/>
</dbReference>
<evidence type="ECO:0000256" key="1">
    <source>
        <dbReference type="ARBA" id="ARBA00001282"/>
    </source>
</evidence>
<evidence type="ECO:0000313" key="8">
    <source>
        <dbReference type="EMBL" id="SFQ28129.1"/>
    </source>
</evidence>
<evidence type="ECO:0000256" key="6">
    <source>
        <dbReference type="ARBA" id="ARBA00023229"/>
    </source>
</evidence>
<sequence>MSYAAIIVAAGRGTRAGGGVPKQWREIAGKPVARWTLERFADAHLVILVINDTDRQVASDATQGIDVQLVTGGENRAASVRAGLEAAAESGVRDVLIHDVARPCVSLDVIGNVLAALENSEAAAPALAVTDALWTGADGIVTGTTARDGLFRAQTPQGFRLKAILAAHRAHDTEAADDVEVARRAGMNVAIVAGSEDNLKITGPEDFDRARAILERQNGHPPR</sequence>
<evidence type="ECO:0000256" key="2">
    <source>
        <dbReference type="ARBA" id="ARBA00004787"/>
    </source>
</evidence>
<evidence type="ECO:0000256" key="5">
    <source>
        <dbReference type="ARBA" id="ARBA00022695"/>
    </source>
</evidence>
<evidence type="ECO:0000256" key="4">
    <source>
        <dbReference type="ARBA" id="ARBA00022679"/>
    </source>
</evidence>
<dbReference type="AlphaFoldDB" id="A0A1I5X818"/>
<proteinExistence type="inferred from homology"/>
<dbReference type="GO" id="GO:0019288">
    <property type="term" value="P:isopentenyl diphosphate biosynthetic process, methylerythritol 4-phosphate pathway"/>
    <property type="evidence" value="ECO:0007669"/>
    <property type="project" value="UniProtKB-UniRule"/>
</dbReference>
<gene>
    <name evidence="7" type="primary">ispD</name>
    <name evidence="8" type="ORF">SAMN05421853_103213</name>
</gene>
<dbReference type="InterPro" id="IPR029044">
    <property type="entry name" value="Nucleotide-diphossugar_trans"/>
</dbReference>
<comment type="pathway">
    <text evidence="2 7">Isoprenoid biosynthesis; isopentenyl diphosphate biosynthesis via DXP pathway; isopentenyl diphosphate from 1-deoxy-D-xylulose 5-phosphate: step 2/6.</text>
</comment>
<comment type="catalytic activity">
    <reaction evidence="1 7">
        <text>2-C-methyl-D-erythritol 4-phosphate + CTP + H(+) = 4-CDP-2-C-methyl-D-erythritol + diphosphate</text>
        <dbReference type="Rhea" id="RHEA:13429"/>
        <dbReference type="ChEBI" id="CHEBI:15378"/>
        <dbReference type="ChEBI" id="CHEBI:33019"/>
        <dbReference type="ChEBI" id="CHEBI:37563"/>
        <dbReference type="ChEBI" id="CHEBI:57823"/>
        <dbReference type="ChEBI" id="CHEBI:58262"/>
        <dbReference type="EC" id="2.7.7.60"/>
    </reaction>
</comment>
<feature type="site" description="Transition state stabilizer" evidence="7">
    <location>
        <position position="15"/>
    </location>
</feature>
<dbReference type="EC" id="2.7.7.60" evidence="7"/>
<dbReference type="InterPro" id="IPR050088">
    <property type="entry name" value="IspD/TarI_cytidylyltransf_bact"/>
</dbReference>
<dbReference type="STRING" id="93684.SAMN05421853_103213"/>
<keyword evidence="9" id="KW-1185">Reference proteome</keyword>
<dbReference type="Gene3D" id="3.90.550.10">
    <property type="entry name" value="Spore Coat Polysaccharide Biosynthesis Protein SpsA, Chain A"/>
    <property type="match status" value="1"/>
</dbReference>
<dbReference type="SUPFAM" id="SSF53448">
    <property type="entry name" value="Nucleotide-diphospho-sugar transferases"/>
    <property type="match status" value="1"/>
</dbReference>
<feature type="site" description="Transition state stabilizer" evidence="7">
    <location>
        <position position="22"/>
    </location>
</feature>
<dbReference type="PROSITE" id="PS01295">
    <property type="entry name" value="ISPD"/>
    <property type="match status" value="1"/>
</dbReference>
<organism evidence="8 9">
    <name type="scientific">Roseivivax halotolerans</name>
    <dbReference type="NCBI Taxonomy" id="93684"/>
    <lineage>
        <taxon>Bacteria</taxon>
        <taxon>Pseudomonadati</taxon>
        <taxon>Pseudomonadota</taxon>
        <taxon>Alphaproteobacteria</taxon>
        <taxon>Rhodobacterales</taxon>
        <taxon>Roseobacteraceae</taxon>
        <taxon>Roseivivax</taxon>
    </lineage>
</organism>
<dbReference type="InterPro" id="IPR034683">
    <property type="entry name" value="IspD/TarI"/>
</dbReference>
<evidence type="ECO:0000256" key="3">
    <source>
        <dbReference type="ARBA" id="ARBA00009789"/>
    </source>
</evidence>
<dbReference type="InterPro" id="IPR001228">
    <property type="entry name" value="IspD"/>
</dbReference>
<dbReference type="PANTHER" id="PTHR32125:SF4">
    <property type="entry name" value="2-C-METHYL-D-ERYTHRITOL 4-PHOSPHATE CYTIDYLYLTRANSFERASE, CHLOROPLASTIC"/>
    <property type="match status" value="1"/>
</dbReference>
<name>A0A1I5X818_9RHOB</name>
<dbReference type="UniPathway" id="UPA00056">
    <property type="reaction ID" value="UER00093"/>
</dbReference>
<dbReference type="CDD" id="cd02516">
    <property type="entry name" value="CDP-ME_synthetase"/>
    <property type="match status" value="1"/>
</dbReference>
<keyword evidence="5 7" id="KW-0548">Nucleotidyltransferase</keyword>